<feature type="region of interest" description="Disordered" evidence="1">
    <location>
        <begin position="1"/>
        <end position="26"/>
    </location>
</feature>
<sequence>MMMSTKLPEKRKRIDSTPPPRGDDDDDLVRWSDLPKDILLIVFRKLEDHNYNMIYRCGCVCVSWQSVVRASLLPQYLLLSNVGMFKDQESVFQYMHYHQREDYFKNIKSCVLFDLFTKRIREISLPGELLKGRWFTSSSSGRGDKYWTTIQNPRQFCFDAIFYKDYFCTVDSFGQFLAIHIKFLVPPVTYIGWPELKSHIHCLSRMEHEPYGGRSYLVEFDGNLLRVIRRTLEFSKGLEKTILQSKVTVDFEVYKWNPTKKKWSEMIGIGNNVILLGKYSSISIPVRPSPSSPRDHGGVVDCMRCGELKANCIYFINDVSNYTSCSPQHEAGVYNMTNHRIDWFPESWPIWISPLNWLRPML</sequence>
<dbReference type="InterPro" id="IPR005174">
    <property type="entry name" value="KIB1-4_b-propeller"/>
</dbReference>
<dbReference type="EMBL" id="VAHF01000003">
    <property type="protein sequence ID" value="TXG67485.1"/>
    <property type="molecule type" value="Genomic_DNA"/>
</dbReference>
<dbReference type="PANTHER" id="PTHR44259">
    <property type="entry name" value="OS07G0183000 PROTEIN-RELATED"/>
    <property type="match status" value="1"/>
</dbReference>
<gene>
    <name evidence="4" type="ORF">EZV62_008760</name>
</gene>
<name>A0A5C7IER5_9ROSI</name>
<keyword evidence="5" id="KW-1185">Reference proteome</keyword>
<feature type="domain" description="KIB1-4 beta-propeller" evidence="2">
    <location>
        <begin position="142"/>
        <end position="335"/>
    </location>
</feature>
<comment type="caution">
    <text evidence="4">The sequence shown here is derived from an EMBL/GenBank/DDBJ whole genome shotgun (WGS) entry which is preliminary data.</text>
</comment>
<evidence type="ECO:0000259" key="2">
    <source>
        <dbReference type="Pfam" id="PF03478"/>
    </source>
</evidence>
<protein>
    <submittedName>
        <fullName evidence="4">Uncharacterized protein</fullName>
    </submittedName>
</protein>
<dbReference type="CDD" id="cd09917">
    <property type="entry name" value="F-box_SF"/>
    <property type="match status" value="1"/>
</dbReference>
<reference evidence="5" key="1">
    <citation type="journal article" date="2019" name="Gigascience">
        <title>De novo genome assembly of the endangered Acer yangbiense, a plant species with extremely small populations endemic to Yunnan Province, China.</title>
        <authorList>
            <person name="Yang J."/>
            <person name="Wariss H.M."/>
            <person name="Tao L."/>
            <person name="Zhang R."/>
            <person name="Yun Q."/>
            <person name="Hollingsworth P."/>
            <person name="Dao Z."/>
            <person name="Luo G."/>
            <person name="Guo H."/>
            <person name="Ma Y."/>
            <person name="Sun W."/>
        </authorList>
    </citation>
    <scope>NUCLEOTIDE SEQUENCE [LARGE SCALE GENOMIC DNA]</scope>
    <source>
        <strain evidence="5">cv. Malutang</strain>
    </source>
</reference>
<dbReference type="Pfam" id="PF12937">
    <property type="entry name" value="F-box-like"/>
    <property type="match status" value="1"/>
</dbReference>
<dbReference type="InterPro" id="IPR036047">
    <property type="entry name" value="F-box-like_dom_sf"/>
</dbReference>
<dbReference type="SUPFAM" id="SSF81383">
    <property type="entry name" value="F-box domain"/>
    <property type="match status" value="1"/>
</dbReference>
<dbReference type="PANTHER" id="PTHR44259:SF15">
    <property type="entry name" value="F-BOX PROTEIN KIB2-RELATED"/>
    <property type="match status" value="1"/>
</dbReference>
<dbReference type="InterPro" id="IPR001810">
    <property type="entry name" value="F-box_dom"/>
</dbReference>
<dbReference type="InterPro" id="IPR050942">
    <property type="entry name" value="F-box_BR-signaling"/>
</dbReference>
<dbReference type="Pfam" id="PF03478">
    <property type="entry name" value="Beta-prop_KIB1-4"/>
    <property type="match status" value="1"/>
</dbReference>
<dbReference type="AlphaFoldDB" id="A0A5C7IER5"/>
<dbReference type="OrthoDB" id="842701at2759"/>
<organism evidence="4 5">
    <name type="scientific">Acer yangbiense</name>
    <dbReference type="NCBI Taxonomy" id="1000413"/>
    <lineage>
        <taxon>Eukaryota</taxon>
        <taxon>Viridiplantae</taxon>
        <taxon>Streptophyta</taxon>
        <taxon>Embryophyta</taxon>
        <taxon>Tracheophyta</taxon>
        <taxon>Spermatophyta</taxon>
        <taxon>Magnoliopsida</taxon>
        <taxon>eudicotyledons</taxon>
        <taxon>Gunneridae</taxon>
        <taxon>Pentapetalae</taxon>
        <taxon>rosids</taxon>
        <taxon>malvids</taxon>
        <taxon>Sapindales</taxon>
        <taxon>Sapindaceae</taxon>
        <taxon>Hippocastanoideae</taxon>
        <taxon>Acereae</taxon>
        <taxon>Acer</taxon>
    </lineage>
</organism>
<proteinExistence type="predicted"/>
<evidence type="ECO:0000256" key="1">
    <source>
        <dbReference type="SAM" id="MobiDB-lite"/>
    </source>
</evidence>
<accession>A0A5C7IER5</accession>
<evidence type="ECO:0000313" key="4">
    <source>
        <dbReference type="EMBL" id="TXG67485.1"/>
    </source>
</evidence>
<evidence type="ECO:0000313" key="5">
    <source>
        <dbReference type="Proteomes" id="UP000323000"/>
    </source>
</evidence>
<evidence type="ECO:0000259" key="3">
    <source>
        <dbReference type="Pfam" id="PF12937"/>
    </source>
</evidence>
<dbReference type="Proteomes" id="UP000323000">
    <property type="component" value="Chromosome 3"/>
</dbReference>
<feature type="domain" description="F-box" evidence="3">
    <location>
        <begin position="31"/>
        <end position="70"/>
    </location>
</feature>
<dbReference type="Gene3D" id="1.20.1280.50">
    <property type="match status" value="1"/>
</dbReference>